<name>A0A916S3P3_9HYPH</name>
<reference evidence="2" key="2">
    <citation type="submission" date="2020-09" db="EMBL/GenBank/DDBJ databases">
        <authorList>
            <person name="Sun Q."/>
            <person name="Zhou Y."/>
        </authorList>
    </citation>
    <scope>NUCLEOTIDE SEQUENCE</scope>
    <source>
        <strain evidence="2">CGMCC 1.15320</strain>
    </source>
</reference>
<accession>A0A916S3P3</accession>
<keyword evidence="3" id="KW-1185">Reference proteome</keyword>
<dbReference type="AlphaFoldDB" id="A0A916S3P3"/>
<comment type="caution">
    <text evidence="2">The sequence shown here is derived from an EMBL/GenBank/DDBJ whole genome shotgun (WGS) entry which is preliminary data.</text>
</comment>
<proteinExistence type="predicted"/>
<evidence type="ECO:0000256" key="1">
    <source>
        <dbReference type="SAM" id="MobiDB-lite"/>
    </source>
</evidence>
<evidence type="ECO:0000313" key="2">
    <source>
        <dbReference type="EMBL" id="GGA82900.1"/>
    </source>
</evidence>
<evidence type="ECO:0000313" key="3">
    <source>
        <dbReference type="Proteomes" id="UP000636264"/>
    </source>
</evidence>
<dbReference type="Proteomes" id="UP000636264">
    <property type="component" value="Unassembled WGS sequence"/>
</dbReference>
<feature type="compositionally biased region" description="Basic and acidic residues" evidence="1">
    <location>
        <begin position="15"/>
        <end position="27"/>
    </location>
</feature>
<feature type="region of interest" description="Disordered" evidence="1">
    <location>
        <begin position="1"/>
        <end position="31"/>
    </location>
</feature>
<protein>
    <submittedName>
        <fullName evidence="2">Uncharacterized protein</fullName>
    </submittedName>
</protein>
<organism evidence="2 3">
    <name type="scientific">Nitratireductor aestuarii</name>
    <dbReference type="NCBI Taxonomy" id="1735103"/>
    <lineage>
        <taxon>Bacteria</taxon>
        <taxon>Pseudomonadati</taxon>
        <taxon>Pseudomonadota</taxon>
        <taxon>Alphaproteobacteria</taxon>
        <taxon>Hyphomicrobiales</taxon>
        <taxon>Phyllobacteriaceae</taxon>
        <taxon>Nitratireductor</taxon>
    </lineage>
</organism>
<dbReference type="EMBL" id="BMIF01000033">
    <property type="protein sequence ID" value="GGA82900.1"/>
    <property type="molecule type" value="Genomic_DNA"/>
</dbReference>
<sequence>MELGSEPVTLGDTMRLPDKSSPAHESDQESMLGRGYVSEATALDVTNANPATPGSSRKAAFKPADAMDGVTGRWLL</sequence>
<reference evidence="2" key="1">
    <citation type="journal article" date="2014" name="Int. J. Syst. Evol. Microbiol.">
        <title>Complete genome sequence of Corynebacterium casei LMG S-19264T (=DSM 44701T), isolated from a smear-ripened cheese.</title>
        <authorList>
            <consortium name="US DOE Joint Genome Institute (JGI-PGF)"/>
            <person name="Walter F."/>
            <person name="Albersmeier A."/>
            <person name="Kalinowski J."/>
            <person name="Ruckert C."/>
        </authorList>
    </citation>
    <scope>NUCLEOTIDE SEQUENCE</scope>
    <source>
        <strain evidence="2">CGMCC 1.15320</strain>
    </source>
</reference>
<gene>
    <name evidence="2" type="ORF">GCM10011385_41380</name>
</gene>